<feature type="transmembrane region" description="Helical" evidence="7">
    <location>
        <begin position="20"/>
        <end position="43"/>
    </location>
</feature>
<keyword evidence="6 7" id="KW-0472">Membrane</keyword>
<feature type="transmembrane region" description="Helical" evidence="7">
    <location>
        <begin position="377"/>
        <end position="401"/>
    </location>
</feature>
<dbReference type="PRINTS" id="PR01988">
    <property type="entry name" value="EXPORTERBACE"/>
</dbReference>
<evidence type="ECO:0000256" key="4">
    <source>
        <dbReference type="ARBA" id="ARBA00022692"/>
    </source>
</evidence>
<evidence type="ECO:0000259" key="8">
    <source>
        <dbReference type="PROSITE" id="PS50850"/>
    </source>
</evidence>
<dbReference type="AlphaFoldDB" id="A0A090Y8S6"/>
<dbReference type="Gene3D" id="1.20.1250.20">
    <property type="entry name" value="MFS general substrate transporter like domains"/>
    <property type="match status" value="1"/>
</dbReference>
<feature type="transmembrane region" description="Helical" evidence="7">
    <location>
        <begin position="140"/>
        <end position="166"/>
    </location>
</feature>
<feature type="transmembrane region" description="Helical" evidence="7">
    <location>
        <begin position="224"/>
        <end position="242"/>
    </location>
</feature>
<evidence type="ECO:0000256" key="2">
    <source>
        <dbReference type="ARBA" id="ARBA00022448"/>
    </source>
</evidence>
<feature type="transmembrane region" description="Helical" evidence="7">
    <location>
        <begin position="262"/>
        <end position="281"/>
    </location>
</feature>
<feature type="transmembrane region" description="Helical" evidence="7">
    <location>
        <begin position="49"/>
        <end position="70"/>
    </location>
</feature>
<feature type="transmembrane region" description="Helical" evidence="7">
    <location>
        <begin position="106"/>
        <end position="128"/>
    </location>
</feature>
<dbReference type="EMBL" id="JMQC01000011">
    <property type="protein sequence ID" value="KFM95168.1"/>
    <property type="molecule type" value="Genomic_DNA"/>
</dbReference>
<dbReference type="InterPro" id="IPR036259">
    <property type="entry name" value="MFS_trans_sf"/>
</dbReference>
<keyword evidence="5 7" id="KW-1133">Transmembrane helix</keyword>
<name>A0A090Y8S6_9BACI</name>
<evidence type="ECO:0000256" key="6">
    <source>
        <dbReference type="ARBA" id="ARBA00023136"/>
    </source>
</evidence>
<dbReference type="SUPFAM" id="SSF103473">
    <property type="entry name" value="MFS general substrate transporter"/>
    <property type="match status" value="1"/>
</dbReference>
<reference evidence="9 10" key="1">
    <citation type="submission" date="2014-04" db="EMBL/GenBank/DDBJ databases">
        <authorList>
            <person name="Bishop-Lilly K.A."/>
            <person name="Broomall S.M."/>
            <person name="Chain P.S."/>
            <person name="Chertkov O."/>
            <person name="Coyne S.R."/>
            <person name="Daligault H.E."/>
            <person name="Davenport K.W."/>
            <person name="Erkkila T."/>
            <person name="Frey K.G."/>
            <person name="Gibbons H.S."/>
            <person name="Gu W."/>
            <person name="Jaissle J."/>
            <person name="Johnson S.L."/>
            <person name="Koroleva G.I."/>
            <person name="Ladner J.T."/>
            <person name="Lo C.-C."/>
            <person name="Minogue T.D."/>
            <person name="Munk C."/>
            <person name="Palacios G.F."/>
            <person name="Redden C.L."/>
            <person name="Rosenzweig C.N."/>
            <person name="Scholz M.B."/>
            <person name="Teshima H."/>
            <person name="Xu Y."/>
        </authorList>
    </citation>
    <scope>NUCLEOTIDE SEQUENCE [LARGE SCALE GENOMIC DNA]</scope>
    <source>
        <strain evidence="9 10">BHP</strain>
    </source>
</reference>
<sequence length="416" mass="46328">MKIQKERVDNLNSWKNPILLLSGIGISYLGNWIYLIALNIAILNLTGSATAVAGLYIIRPIAMLITNTWAGSVIDRVNKRSLMIFIDIVRGILIILIPFIGSLGFIYLLLLLINIIGVFFGPSSSIYITKLVPPENRKKFNSIMNLTSSGAFLTGPAIAGILIMYVGTDLCIIINAITFLICAFFIYLLPNVDENTEEIREPIHLKTIIEDWKTVRDFARKTKYFIIVYLLFQGAMLIGFALDSQEVTYIKQNLKLTDRDYGIIVSITGIGALAGAFVAAVCSKKIHLKLYIGAGMLLTSIGYIFFYSSFHFITATFSFAFLGFFISFANTGYATFFQNNVPVKIMGRFGSLADMIQGFIQIVFTLLLGFLAEWFSLQLICLVFSIVGTLFATILFVTILIPSKTNYFKESSGVYL</sequence>
<feature type="domain" description="Major facilitator superfamily (MFS) profile" evidence="8">
    <location>
        <begin position="16"/>
        <end position="406"/>
    </location>
</feature>
<dbReference type="PROSITE" id="PS50850">
    <property type="entry name" value="MFS"/>
    <property type="match status" value="1"/>
</dbReference>
<keyword evidence="4 7" id="KW-0812">Transmembrane</keyword>
<feature type="transmembrane region" description="Helical" evidence="7">
    <location>
        <begin position="172"/>
        <end position="190"/>
    </location>
</feature>
<keyword evidence="2" id="KW-0813">Transport</keyword>
<dbReference type="CDD" id="cd06173">
    <property type="entry name" value="MFS_MefA_like"/>
    <property type="match status" value="1"/>
</dbReference>
<feature type="transmembrane region" description="Helical" evidence="7">
    <location>
        <begin position="312"/>
        <end position="337"/>
    </location>
</feature>
<feature type="transmembrane region" description="Helical" evidence="7">
    <location>
        <begin position="82"/>
        <end position="100"/>
    </location>
</feature>
<organism evidence="9 10">
    <name type="scientific">Bacillus clarus</name>
    <dbReference type="NCBI Taxonomy" id="2338372"/>
    <lineage>
        <taxon>Bacteria</taxon>
        <taxon>Bacillati</taxon>
        <taxon>Bacillota</taxon>
        <taxon>Bacilli</taxon>
        <taxon>Bacillales</taxon>
        <taxon>Bacillaceae</taxon>
        <taxon>Bacillus</taxon>
        <taxon>Bacillus cereus group</taxon>
    </lineage>
</organism>
<evidence type="ECO:0000313" key="9">
    <source>
        <dbReference type="EMBL" id="KFM95168.1"/>
    </source>
</evidence>
<dbReference type="Pfam" id="PF07690">
    <property type="entry name" value="MFS_1"/>
    <property type="match status" value="2"/>
</dbReference>
<dbReference type="GO" id="GO:0022857">
    <property type="term" value="F:transmembrane transporter activity"/>
    <property type="evidence" value="ECO:0007669"/>
    <property type="project" value="InterPro"/>
</dbReference>
<dbReference type="InterPro" id="IPR020846">
    <property type="entry name" value="MFS_dom"/>
</dbReference>
<dbReference type="InterPro" id="IPR011701">
    <property type="entry name" value="MFS"/>
</dbReference>
<keyword evidence="3" id="KW-1003">Cell membrane</keyword>
<dbReference type="PATRIC" id="fig|1405.8.peg.5974"/>
<comment type="subcellular location">
    <subcellularLocation>
        <location evidence="1">Cell membrane</location>
        <topology evidence="1">Multi-pass membrane protein</topology>
    </subcellularLocation>
</comment>
<protein>
    <submittedName>
        <fullName evidence="9">Major Facilitator Superfamily protein</fullName>
    </submittedName>
</protein>
<comment type="caution">
    <text evidence="9">The sequence shown here is derived from an EMBL/GenBank/DDBJ whole genome shotgun (WGS) entry which is preliminary data.</text>
</comment>
<evidence type="ECO:0000313" key="10">
    <source>
        <dbReference type="Proteomes" id="UP000029389"/>
    </source>
</evidence>
<accession>A0A090Y8S6</accession>
<evidence type="ECO:0000256" key="7">
    <source>
        <dbReference type="SAM" id="Phobius"/>
    </source>
</evidence>
<feature type="transmembrane region" description="Helical" evidence="7">
    <location>
        <begin position="288"/>
        <end position="306"/>
    </location>
</feature>
<feature type="transmembrane region" description="Helical" evidence="7">
    <location>
        <begin position="349"/>
        <end position="371"/>
    </location>
</feature>
<dbReference type="InterPro" id="IPR022324">
    <property type="entry name" value="Bacilysin_exporter_BacE_put"/>
</dbReference>
<proteinExistence type="predicted"/>
<dbReference type="GO" id="GO:0005886">
    <property type="term" value="C:plasma membrane"/>
    <property type="evidence" value="ECO:0007669"/>
    <property type="project" value="UniProtKB-SubCell"/>
</dbReference>
<dbReference type="PANTHER" id="PTHR43266:SF7">
    <property type="entry name" value="TRANSPORTER, PUTATIVE-RELATED"/>
    <property type="match status" value="1"/>
</dbReference>
<evidence type="ECO:0000256" key="3">
    <source>
        <dbReference type="ARBA" id="ARBA00022475"/>
    </source>
</evidence>
<dbReference type="Proteomes" id="UP000029389">
    <property type="component" value="Unassembled WGS sequence"/>
</dbReference>
<dbReference type="PANTHER" id="PTHR43266">
    <property type="entry name" value="MACROLIDE-EFFLUX PROTEIN"/>
    <property type="match status" value="1"/>
</dbReference>
<gene>
    <name evidence="9" type="ORF">DJ93_5783</name>
</gene>
<evidence type="ECO:0000256" key="5">
    <source>
        <dbReference type="ARBA" id="ARBA00022989"/>
    </source>
</evidence>
<evidence type="ECO:0000256" key="1">
    <source>
        <dbReference type="ARBA" id="ARBA00004651"/>
    </source>
</evidence>